<evidence type="ECO:0000256" key="9">
    <source>
        <dbReference type="RuleBase" id="RU004016"/>
    </source>
</evidence>
<feature type="domain" description="Peptidase S11 D-alanyl-D-alanine carboxypeptidase A N-terminal" evidence="11">
    <location>
        <begin position="20"/>
        <end position="245"/>
    </location>
</feature>
<evidence type="ECO:0000256" key="3">
    <source>
        <dbReference type="ARBA" id="ARBA00022801"/>
    </source>
</evidence>
<proteinExistence type="inferred from homology"/>
<dbReference type="GO" id="GO:0071555">
    <property type="term" value="P:cell wall organization"/>
    <property type="evidence" value="ECO:0007669"/>
    <property type="project" value="UniProtKB-KW"/>
</dbReference>
<dbReference type="GO" id="GO:0009252">
    <property type="term" value="P:peptidoglycan biosynthetic process"/>
    <property type="evidence" value="ECO:0007669"/>
    <property type="project" value="UniProtKB-KW"/>
</dbReference>
<feature type="chain" id="PRO_5011616626" evidence="10">
    <location>
        <begin position="20"/>
        <end position="338"/>
    </location>
</feature>
<evidence type="ECO:0000256" key="10">
    <source>
        <dbReference type="SAM" id="SignalP"/>
    </source>
</evidence>
<dbReference type="GO" id="GO:0009002">
    <property type="term" value="F:serine-type D-Ala-D-Ala carboxypeptidase activity"/>
    <property type="evidence" value="ECO:0007669"/>
    <property type="project" value="InterPro"/>
</dbReference>
<dbReference type="PRINTS" id="PR00725">
    <property type="entry name" value="DADACBPTASE1"/>
</dbReference>
<dbReference type="Proteomes" id="UP000198866">
    <property type="component" value="Unassembled WGS sequence"/>
</dbReference>
<dbReference type="PANTHER" id="PTHR21581:SF26">
    <property type="entry name" value="D-ALANYL-D-ALANINE ENDOPEPTIDASE"/>
    <property type="match status" value="1"/>
</dbReference>
<dbReference type="Gene3D" id="3.40.710.10">
    <property type="entry name" value="DD-peptidase/beta-lactamase superfamily"/>
    <property type="match status" value="1"/>
</dbReference>
<feature type="binding site" evidence="8">
    <location>
        <position position="215"/>
    </location>
    <ligand>
        <name>substrate</name>
    </ligand>
</feature>
<sequence length="338" mass="36537">MLKLGGALLLAIAAVCAWADTPSLYSRSAIVYDVARGEVLLEKNADDVRPIASLTKLMTAMVVIDQAQVLTDTVTVEDADIDRLKHSGSHLSIGTSLEREDMLRMALVTSDNRAASALSRAYPGGQLAFVDAMNSKARALRMTDTHFGDPSGLSPGNVSTARDVIMMALAATRYPMISSFTTLARYEQAVGGRIRFYHNTDPVVLWPDWDVRLAKTGYTREAGRCIVVDAIVSGNPVIIALLGASSSRARAADLITIRAWMSGEPTPINMPRLYRAAAHSHHHHAATASHLHHVKVVSPAWRTISAIPSRRHAWHRINASRAAAQLYPTGKSGTMAAD</sequence>
<evidence type="ECO:0000256" key="1">
    <source>
        <dbReference type="ARBA" id="ARBA00007164"/>
    </source>
</evidence>
<dbReference type="EMBL" id="FNYE01000007">
    <property type="protein sequence ID" value="SEJ14688.1"/>
    <property type="molecule type" value="Genomic_DNA"/>
</dbReference>
<reference evidence="13" key="1">
    <citation type="submission" date="2016-10" db="EMBL/GenBank/DDBJ databases">
        <authorList>
            <person name="Varghese N."/>
            <person name="Submissions S."/>
        </authorList>
    </citation>
    <scope>NUCLEOTIDE SEQUENCE [LARGE SCALE GENOMIC DNA]</scope>
    <source>
        <strain evidence="13">LMG 26031</strain>
    </source>
</reference>
<dbReference type="OrthoDB" id="5688590at2"/>
<name>A0A1H6WCJ9_9BURK</name>
<evidence type="ECO:0000256" key="8">
    <source>
        <dbReference type="PIRSR" id="PIRSR618044-2"/>
    </source>
</evidence>
<comment type="similarity">
    <text evidence="1 9">Belongs to the peptidase S11 family.</text>
</comment>
<keyword evidence="6" id="KW-0961">Cell wall biogenesis/degradation</keyword>
<dbReference type="STRING" id="667676.SAMN05192539_100760"/>
<keyword evidence="2 10" id="KW-0732">Signal</keyword>
<evidence type="ECO:0000259" key="11">
    <source>
        <dbReference type="Pfam" id="PF00768"/>
    </source>
</evidence>
<organism evidence="12 13">
    <name type="scientific">Paraburkholderia diazotrophica</name>
    <dbReference type="NCBI Taxonomy" id="667676"/>
    <lineage>
        <taxon>Bacteria</taxon>
        <taxon>Pseudomonadati</taxon>
        <taxon>Pseudomonadota</taxon>
        <taxon>Betaproteobacteria</taxon>
        <taxon>Burkholderiales</taxon>
        <taxon>Burkholderiaceae</taxon>
        <taxon>Paraburkholderia</taxon>
    </lineage>
</organism>
<dbReference type="InterPro" id="IPR012338">
    <property type="entry name" value="Beta-lactam/transpept-like"/>
</dbReference>
<dbReference type="GO" id="GO:0008360">
    <property type="term" value="P:regulation of cell shape"/>
    <property type="evidence" value="ECO:0007669"/>
    <property type="project" value="UniProtKB-KW"/>
</dbReference>
<evidence type="ECO:0000256" key="5">
    <source>
        <dbReference type="ARBA" id="ARBA00022984"/>
    </source>
</evidence>
<accession>A0A1H6WCJ9</accession>
<evidence type="ECO:0000256" key="6">
    <source>
        <dbReference type="ARBA" id="ARBA00023316"/>
    </source>
</evidence>
<evidence type="ECO:0000313" key="12">
    <source>
        <dbReference type="EMBL" id="SEJ14688.1"/>
    </source>
</evidence>
<dbReference type="InterPro" id="IPR001967">
    <property type="entry name" value="Peptidase_S11_N"/>
</dbReference>
<evidence type="ECO:0000313" key="13">
    <source>
        <dbReference type="Proteomes" id="UP000198866"/>
    </source>
</evidence>
<feature type="active site" description="Proton acceptor" evidence="7">
    <location>
        <position position="56"/>
    </location>
</feature>
<dbReference type="Pfam" id="PF00768">
    <property type="entry name" value="Peptidase_S11"/>
    <property type="match status" value="1"/>
</dbReference>
<keyword evidence="5" id="KW-0573">Peptidoglycan synthesis</keyword>
<evidence type="ECO:0000256" key="4">
    <source>
        <dbReference type="ARBA" id="ARBA00022960"/>
    </source>
</evidence>
<dbReference type="PANTHER" id="PTHR21581">
    <property type="entry name" value="D-ALANYL-D-ALANINE CARBOXYPEPTIDASE"/>
    <property type="match status" value="1"/>
</dbReference>
<feature type="active site" description="Acyl-ester intermediate" evidence="7">
    <location>
        <position position="53"/>
    </location>
</feature>
<dbReference type="GO" id="GO:0006508">
    <property type="term" value="P:proteolysis"/>
    <property type="evidence" value="ECO:0007669"/>
    <property type="project" value="InterPro"/>
</dbReference>
<keyword evidence="3" id="KW-0378">Hydrolase</keyword>
<dbReference type="AlphaFoldDB" id="A0A1H6WCJ9"/>
<evidence type="ECO:0000256" key="2">
    <source>
        <dbReference type="ARBA" id="ARBA00022729"/>
    </source>
</evidence>
<keyword evidence="4" id="KW-0133">Cell shape</keyword>
<dbReference type="RefSeq" id="WP_090865291.1">
    <property type="nucleotide sequence ID" value="NZ_FNYE01000007.1"/>
</dbReference>
<dbReference type="InterPro" id="IPR018044">
    <property type="entry name" value="Peptidase_S11"/>
</dbReference>
<gene>
    <name evidence="12" type="ORF">SAMN05192539_100760</name>
</gene>
<feature type="signal peptide" evidence="10">
    <location>
        <begin position="1"/>
        <end position="19"/>
    </location>
</feature>
<dbReference type="SUPFAM" id="SSF56601">
    <property type="entry name" value="beta-lactamase/transpeptidase-like"/>
    <property type="match status" value="1"/>
</dbReference>
<feature type="active site" evidence="7">
    <location>
        <position position="110"/>
    </location>
</feature>
<protein>
    <submittedName>
        <fullName evidence="12">D-alanyl-D-alanine endopeptidase (Penicillin-binding protein 7)</fullName>
    </submittedName>
</protein>
<keyword evidence="13" id="KW-1185">Reference proteome</keyword>
<evidence type="ECO:0000256" key="7">
    <source>
        <dbReference type="PIRSR" id="PIRSR618044-1"/>
    </source>
</evidence>